<evidence type="ECO:0000313" key="5">
    <source>
        <dbReference type="EMBL" id="EEY65305.1"/>
    </source>
</evidence>
<dbReference type="PANTHER" id="PTHR10353:SF36">
    <property type="entry name" value="LP05116P"/>
    <property type="match status" value="1"/>
</dbReference>
<comment type="similarity">
    <text evidence="1 4">Belongs to the glycosyl hydrolase 1 family.</text>
</comment>
<proteinExistence type="inferred from homology"/>
<reference evidence="6" key="1">
    <citation type="journal article" date="2009" name="Nature">
        <title>Genome sequence and analysis of the Irish potato famine pathogen Phytophthora infestans.</title>
        <authorList>
            <consortium name="The Broad Institute Genome Sequencing Platform"/>
            <person name="Haas B.J."/>
            <person name="Kamoun S."/>
            <person name="Zody M.C."/>
            <person name="Jiang R.H."/>
            <person name="Handsaker R.E."/>
            <person name="Cano L.M."/>
            <person name="Grabherr M."/>
            <person name="Kodira C.D."/>
            <person name="Raffaele S."/>
            <person name="Torto-Alalibo T."/>
            <person name="Bozkurt T.O."/>
            <person name="Ah-Fong A.M."/>
            <person name="Alvarado L."/>
            <person name="Anderson V.L."/>
            <person name="Armstrong M.R."/>
            <person name="Avrova A."/>
            <person name="Baxter L."/>
            <person name="Beynon J."/>
            <person name="Boevink P.C."/>
            <person name="Bollmann S.R."/>
            <person name="Bos J.I."/>
            <person name="Bulone V."/>
            <person name="Cai G."/>
            <person name="Cakir C."/>
            <person name="Carrington J.C."/>
            <person name="Chawner M."/>
            <person name="Conti L."/>
            <person name="Costanzo S."/>
            <person name="Ewan R."/>
            <person name="Fahlgren N."/>
            <person name="Fischbach M.A."/>
            <person name="Fugelstad J."/>
            <person name="Gilroy E.M."/>
            <person name="Gnerre S."/>
            <person name="Green P.J."/>
            <person name="Grenville-Briggs L.J."/>
            <person name="Griffith J."/>
            <person name="Grunwald N.J."/>
            <person name="Horn K."/>
            <person name="Horner N.R."/>
            <person name="Hu C.H."/>
            <person name="Huitema E."/>
            <person name="Jeong D.H."/>
            <person name="Jones A.M."/>
            <person name="Jones J.D."/>
            <person name="Jones R.W."/>
            <person name="Karlsson E.K."/>
            <person name="Kunjeti S.G."/>
            <person name="Lamour K."/>
            <person name="Liu Z."/>
            <person name="Ma L."/>
            <person name="Maclean D."/>
            <person name="Chibucos M.C."/>
            <person name="McDonald H."/>
            <person name="McWalters J."/>
            <person name="Meijer H.J."/>
            <person name="Morgan W."/>
            <person name="Morris P.F."/>
            <person name="Munro C.A."/>
            <person name="O'Neill K."/>
            <person name="Ospina-Giraldo M."/>
            <person name="Pinzon A."/>
            <person name="Pritchard L."/>
            <person name="Ramsahoye B."/>
            <person name="Ren Q."/>
            <person name="Restrepo S."/>
            <person name="Roy S."/>
            <person name="Sadanandom A."/>
            <person name="Savidor A."/>
            <person name="Schornack S."/>
            <person name="Schwartz D.C."/>
            <person name="Schumann U.D."/>
            <person name="Schwessinger B."/>
            <person name="Seyer L."/>
            <person name="Sharpe T."/>
            <person name="Silvar C."/>
            <person name="Song J."/>
            <person name="Studholme D.J."/>
            <person name="Sykes S."/>
            <person name="Thines M."/>
            <person name="van de Vondervoort P.J."/>
            <person name="Phuntumart V."/>
            <person name="Wawra S."/>
            <person name="Weide R."/>
            <person name="Win J."/>
            <person name="Young C."/>
            <person name="Zhou S."/>
            <person name="Fry W."/>
            <person name="Meyers B.C."/>
            <person name="van West P."/>
            <person name="Ristaino J."/>
            <person name="Govers F."/>
            <person name="Birch P.R."/>
            <person name="Whisson S.C."/>
            <person name="Judelson H.S."/>
            <person name="Nusbaum C."/>
        </authorList>
    </citation>
    <scope>NUCLEOTIDE SEQUENCE [LARGE SCALE GENOMIC DNA]</scope>
    <source>
        <strain evidence="6">T30-4</strain>
    </source>
</reference>
<dbReference type="PRINTS" id="PR00131">
    <property type="entry name" value="GLHYDRLASE1"/>
</dbReference>
<dbReference type="eggNOG" id="KOG0626">
    <property type="taxonomic scope" value="Eukaryota"/>
</dbReference>
<dbReference type="Gene3D" id="3.20.20.80">
    <property type="entry name" value="Glycosidases"/>
    <property type="match status" value="2"/>
</dbReference>
<dbReference type="GO" id="GO:0005975">
    <property type="term" value="P:carbohydrate metabolic process"/>
    <property type="evidence" value="ECO:0007669"/>
    <property type="project" value="InterPro"/>
</dbReference>
<dbReference type="Proteomes" id="UP000006643">
    <property type="component" value="Unassembled WGS sequence"/>
</dbReference>
<dbReference type="InterPro" id="IPR017853">
    <property type="entry name" value="GH"/>
</dbReference>
<accession>D0P4F1</accession>
<dbReference type="SUPFAM" id="SSF51445">
    <property type="entry name" value="(Trans)glycosidases"/>
    <property type="match status" value="1"/>
</dbReference>
<evidence type="ECO:0000256" key="3">
    <source>
        <dbReference type="ARBA" id="ARBA00023295"/>
    </source>
</evidence>
<dbReference type="InParanoid" id="D0P4F1"/>
<gene>
    <name evidence="5" type="ORF">PITG_21554</name>
</gene>
<keyword evidence="3" id="KW-0326">Glycosidase</keyword>
<dbReference type="OMA" id="YRTHLEM"/>
<keyword evidence="2 5" id="KW-0378">Hydrolase</keyword>
<evidence type="ECO:0000256" key="1">
    <source>
        <dbReference type="ARBA" id="ARBA00010838"/>
    </source>
</evidence>
<organism evidence="5 6">
    <name type="scientific">Phytophthora infestans (strain T30-4)</name>
    <name type="common">Potato late blight agent</name>
    <dbReference type="NCBI Taxonomy" id="403677"/>
    <lineage>
        <taxon>Eukaryota</taxon>
        <taxon>Sar</taxon>
        <taxon>Stramenopiles</taxon>
        <taxon>Oomycota</taxon>
        <taxon>Peronosporomycetes</taxon>
        <taxon>Peronosporales</taxon>
        <taxon>Peronosporaceae</taxon>
        <taxon>Phytophthora</taxon>
    </lineage>
</organism>
<dbReference type="AlphaFoldDB" id="D0P4F1"/>
<protein>
    <submittedName>
        <fullName evidence="5">Glycoside hydrolase, putative</fullName>
    </submittedName>
</protein>
<evidence type="ECO:0000313" key="6">
    <source>
        <dbReference type="Proteomes" id="UP000006643"/>
    </source>
</evidence>
<dbReference type="HOGENOM" id="CLU_820074_0_0_1"/>
<dbReference type="STRING" id="403677.D0P4F1"/>
<dbReference type="KEGG" id="pif:PITG_21554"/>
<dbReference type="RefSeq" id="XP_002894826.1">
    <property type="nucleotide sequence ID" value="XM_002894780.1"/>
</dbReference>
<dbReference type="OrthoDB" id="65569at2759"/>
<dbReference type="GO" id="GO:0008422">
    <property type="term" value="F:beta-glucosidase activity"/>
    <property type="evidence" value="ECO:0007669"/>
    <property type="project" value="TreeGrafter"/>
</dbReference>
<dbReference type="Pfam" id="PF00232">
    <property type="entry name" value="Glyco_hydro_1"/>
    <property type="match status" value="1"/>
</dbReference>
<dbReference type="GeneID" id="9477821"/>
<evidence type="ECO:0000256" key="4">
    <source>
        <dbReference type="RuleBase" id="RU003690"/>
    </source>
</evidence>
<name>D0P4F1_PHYIT</name>
<dbReference type="EMBL" id="DS028587">
    <property type="protein sequence ID" value="EEY65305.1"/>
    <property type="molecule type" value="Genomic_DNA"/>
</dbReference>
<dbReference type="VEuPathDB" id="FungiDB:PITG_21554"/>
<sequence length="339" mass="39197">MRFSISWLRVMHWNSTLQRMQPNRDAVFAGDFLNFTILKDYAELILTEFGQKVKFWSTINEPLSYMYIFYIFAVTDSDEYEAALNLLLAHADMVALFRNLQNQGSCSNRFNLGWFLAPLSTGDYAPMMRESKESYDLIMINHYFSNLITFCDSEHSETSCSSLMKGYFADMGADNTQVHNDSIIGSGSIANPTSCTDHFCFPPSYIKYIRWAHAYDTSTGMLLTENGWCGNETIGNQDQLWYYRTHLEMVHHAIYEEKIPIIGYTAWSFVDNYEWGLYAPRYGLYYVNFPDNIGDKDVYSVPSTYLNRTACTAAKWYANSATTGCFETEPEDKKRLKYL</sequence>
<dbReference type="PANTHER" id="PTHR10353">
    <property type="entry name" value="GLYCOSYL HYDROLASE"/>
    <property type="match status" value="1"/>
</dbReference>
<keyword evidence="6" id="KW-1185">Reference proteome</keyword>
<dbReference type="InterPro" id="IPR001360">
    <property type="entry name" value="Glyco_hydro_1"/>
</dbReference>
<evidence type="ECO:0000256" key="2">
    <source>
        <dbReference type="ARBA" id="ARBA00022801"/>
    </source>
</evidence>